<dbReference type="GO" id="GO:0000160">
    <property type="term" value="P:phosphorelay signal transduction system"/>
    <property type="evidence" value="ECO:0007669"/>
    <property type="project" value="InterPro"/>
</dbReference>
<dbReference type="GO" id="GO:0051782">
    <property type="term" value="P:negative regulation of cell division"/>
    <property type="evidence" value="ECO:0007669"/>
    <property type="project" value="TreeGrafter"/>
</dbReference>
<dbReference type="InterPro" id="IPR025669">
    <property type="entry name" value="AAA_dom"/>
</dbReference>
<feature type="domain" description="Response regulatory" evidence="3">
    <location>
        <begin position="3"/>
        <end position="120"/>
    </location>
</feature>
<dbReference type="InterPro" id="IPR027417">
    <property type="entry name" value="P-loop_NTPase"/>
</dbReference>
<evidence type="ECO:0000259" key="3">
    <source>
        <dbReference type="PROSITE" id="PS50110"/>
    </source>
</evidence>
<sequence length="402" mass="43483">MIDILCISKDASRLAQVARLIGECGGYRTTRTLGSPSQIAQRGDTLESFDALIVDASTLAEAELSVITDISHRHDQLTCILLTADDSPQTLIAAMRAGFRDVLAWPLDQRSLGEALLRAEGKRAARGGQETRIVSFMSCKGGAGTTFVAANVAHAISAHAKKRVLLIDLNPLYGDAAFLLTSETPASTLPQICASVERMDSAFIDASLVHVSDTFHVLAGAGDPVKAAEVSADKLEWLLGIAIPRYEFVIFDLGQSINQLSILALDRSNEIHLVVQPSMPHARAGRRLQDILASLSYGSDRMRLVLNRYHRHADRARTALEEILGMTPYQVIPEETEVVSDALNEGLPISEVKRSSGVARALQQLAENIVGRVPAPGHGRVHAESRPSRFFGRGATPKLKTM</sequence>
<organism evidence="4 5">
    <name type="scientific">Trinickia symbiotica</name>
    <dbReference type="NCBI Taxonomy" id="863227"/>
    <lineage>
        <taxon>Bacteria</taxon>
        <taxon>Pseudomonadati</taxon>
        <taxon>Pseudomonadota</taxon>
        <taxon>Betaproteobacteria</taxon>
        <taxon>Burkholderiales</taxon>
        <taxon>Burkholderiaceae</taxon>
        <taxon>Trinickia</taxon>
    </lineage>
</organism>
<dbReference type="InterPro" id="IPR011006">
    <property type="entry name" value="CheY-like_superfamily"/>
</dbReference>
<dbReference type="GO" id="GO:0005829">
    <property type="term" value="C:cytosol"/>
    <property type="evidence" value="ECO:0007669"/>
    <property type="project" value="TreeGrafter"/>
</dbReference>
<dbReference type="AlphaFoldDB" id="A0A2T3XUV5"/>
<proteinExistence type="predicted"/>
<dbReference type="PROSITE" id="PS50110">
    <property type="entry name" value="RESPONSE_REGULATORY"/>
    <property type="match status" value="1"/>
</dbReference>
<dbReference type="InterPro" id="IPR001789">
    <property type="entry name" value="Sig_transdc_resp-reg_receiver"/>
</dbReference>
<dbReference type="PANTHER" id="PTHR43384:SF13">
    <property type="entry name" value="SLR0110 PROTEIN"/>
    <property type="match status" value="1"/>
</dbReference>
<dbReference type="RefSeq" id="WP_107151316.1">
    <property type="nucleotide sequence ID" value="NZ_PYUC01000006.1"/>
</dbReference>
<dbReference type="SUPFAM" id="SSF52540">
    <property type="entry name" value="P-loop containing nucleoside triphosphate hydrolases"/>
    <property type="match status" value="1"/>
</dbReference>
<evidence type="ECO:0000256" key="2">
    <source>
        <dbReference type="SAM" id="MobiDB-lite"/>
    </source>
</evidence>
<evidence type="ECO:0000256" key="1">
    <source>
        <dbReference type="PROSITE-ProRule" id="PRU00169"/>
    </source>
</evidence>
<reference evidence="4 5" key="1">
    <citation type="submission" date="2018-03" db="EMBL/GenBank/DDBJ databases">
        <title>Whole genome analyses suggest that Burkholderia sensu lato contains two further novel genera in the rhizoxinica-symbiotica group Mycetohabitans gen. nov., and Trinickia gen. nov.: implications for the evolution of diazotrophy and nodulation in the Burkholderiaceae.</title>
        <authorList>
            <person name="Estrada De Los Santos P."/>
            <person name="Palmer M."/>
            <person name="Chavez-Ramirez B."/>
            <person name="Steenkamp E.T."/>
            <person name="Hirsch A.M."/>
            <person name="Manyaka P."/>
            <person name="Maluk M."/>
            <person name="Lafos M."/>
            <person name="Crook M."/>
            <person name="Gross E."/>
            <person name="Simon M.F."/>
            <person name="Bueno Dos Reis Junior F."/>
            <person name="Poole P.S."/>
            <person name="Venter S.N."/>
            <person name="James E.K."/>
        </authorList>
    </citation>
    <scope>NUCLEOTIDE SEQUENCE [LARGE SCALE GENOMIC DNA]</scope>
    <source>
        <strain evidence="4 5">JPY-366</strain>
    </source>
</reference>
<evidence type="ECO:0000313" key="4">
    <source>
        <dbReference type="EMBL" id="PTB20242.1"/>
    </source>
</evidence>
<dbReference type="Gene3D" id="3.40.50.2300">
    <property type="match status" value="1"/>
</dbReference>
<dbReference type="InterPro" id="IPR050625">
    <property type="entry name" value="ParA/MinD_ATPase"/>
</dbReference>
<name>A0A2T3XUV5_9BURK</name>
<comment type="caution">
    <text evidence="4">The sequence shown here is derived from an EMBL/GenBank/DDBJ whole genome shotgun (WGS) entry which is preliminary data.</text>
</comment>
<dbReference type="Pfam" id="PF13614">
    <property type="entry name" value="AAA_31"/>
    <property type="match status" value="1"/>
</dbReference>
<accession>A0A2T3XUV5</accession>
<dbReference type="GO" id="GO:0016887">
    <property type="term" value="F:ATP hydrolysis activity"/>
    <property type="evidence" value="ECO:0007669"/>
    <property type="project" value="TreeGrafter"/>
</dbReference>
<dbReference type="GO" id="GO:0009898">
    <property type="term" value="C:cytoplasmic side of plasma membrane"/>
    <property type="evidence" value="ECO:0007669"/>
    <property type="project" value="TreeGrafter"/>
</dbReference>
<dbReference type="GO" id="GO:0005524">
    <property type="term" value="F:ATP binding"/>
    <property type="evidence" value="ECO:0007669"/>
    <property type="project" value="TreeGrafter"/>
</dbReference>
<dbReference type="Proteomes" id="UP000240638">
    <property type="component" value="Unassembled WGS sequence"/>
</dbReference>
<keyword evidence="1" id="KW-0597">Phosphoprotein</keyword>
<dbReference type="EMBL" id="PYUC01000006">
    <property type="protein sequence ID" value="PTB20242.1"/>
    <property type="molecule type" value="Genomic_DNA"/>
</dbReference>
<feature type="modified residue" description="4-aspartylphosphate" evidence="1">
    <location>
        <position position="55"/>
    </location>
</feature>
<evidence type="ECO:0000313" key="5">
    <source>
        <dbReference type="Proteomes" id="UP000240638"/>
    </source>
</evidence>
<gene>
    <name evidence="4" type="ORF">C9I57_14300</name>
</gene>
<protein>
    <submittedName>
        <fullName evidence="4">Pilus assembly protein</fullName>
    </submittedName>
</protein>
<dbReference type="Gene3D" id="3.40.50.300">
    <property type="entry name" value="P-loop containing nucleotide triphosphate hydrolases"/>
    <property type="match status" value="1"/>
</dbReference>
<feature type="region of interest" description="Disordered" evidence="2">
    <location>
        <begin position="376"/>
        <end position="402"/>
    </location>
</feature>
<dbReference type="PANTHER" id="PTHR43384">
    <property type="entry name" value="SEPTUM SITE-DETERMINING PROTEIN MIND HOMOLOG, CHLOROPLASTIC-RELATED"/>
    <property type="match status" value="1"/>
</dbReference>
<dbReference type="SUPFAM" id="SSF52172">
    <property type="entry name" value="CheY-like"/>
    <property type="match status" value="1"/>
</dbReference>